<dbReference type="EMBL" id="CP120988">
    <property type="protein sequence ID" value="WLQ57312.1"/>
    <property type="molecule type" value="Genomic_DNA"/>
</dbReference>
<dbReference type="Proteomes" id="UP001235744">
    <property type="component" value="Chromosome"/>
</dbReference>
<dbReference type="SUPFAM" id="SSF109854">
    <property type="entry name" value="DinB/YfiT-like putative metalloenzymes"/>
    <property type="match status" value="1"/>
</dbReference>
<accession>A0ABY9ITC8</accession>
<dbReference type="InterPro" id="IPR024344">
    <property type="entry name" value="MDMPI_metal-binding"/>
</dbReference>
<reference evidence="2 3" key="1">
    <citation type="submission" date="2023-03" db="EMBL/GenBank/DDBJ databases">
        <title>Isolation and description of six Streptomyces strains from soil environments, able to metabolize different microbial glucans.</title>
        <authorList>
            <person name="Widen T."/>
            <person name="Larsbrink J."/>
        </authorList>
    </citation>
    <scope>NUCLEOTIDE SEQUENCE [LARGE SCALE GENOMIC DNA]</scope>
    <source>
        <strain evidence="2 3">Alt2</strain>
    </source>
</reference>
<dbReference type="Gene3D" id="1.20.120.450">
    <property type="entry name" value="dinb family like domain"/>
    <property type="match status" value="1"/>
</dbReference>
<protein>
    <submittedName>
        <fullName evidence="2">Maleylpyruvate isomerase family mycothiol-dependent enzyme</fullName>
    </submittedName>
</protein>
<evidence type="ECO:0000313" key="3">
    <source>
        <dbReference type="Proteomes" id="UP001235744"/>
    </source>
</evidence>
<gene>
    <name evidence="2" type="ORF">P8A19_18480</name>
</gene>
<dbReference type="RefSeq" id="WP_306071105.1">
    <property type="nucleotide sequence ID" value="NZ_CP120988.1"/>
</dbReference>
<organism evidence="2 3">
    <name type="scientific">Streptomyces poriferorum</name>
    <dbReference type="NCBI Taxonomy" id="2798799"/>
    <lineage>
        <taxon>Bacteria</taxon>
        <taxon>Bacillati</taxon>
        <taxon>Actinomycetota</taxon>
        <taxon>Actinomycetes</taxon>
        <taxon>Kitasatosporales</taxon>
        <taxon>Streptomycetaceae</taxon>
        <taxon>Streptomyces</taxon>
    </lineage>
</organism>
<evidence type="ECO:0000259" key="1">
    <source>
        <dbReference type="Pfam" id="PF11716"/>
    </source>
</evidence>
<proteinExistence type="predicted"/>
<keyword evidence="2" id="KW-0413">Isomerase</keyword>
<dbReference type="InterPro" id="IPR017517">
    <property type="entry name" value="Maleyloyr_isom"/>
</dbReference>
<dbReference type="GO" id="GO:0016853">
    <property type="term" value="F:isomerase activity"/>
    <property type="evidence" value="ECO:0007669"/>
    <property type="project" value="UniProtKB-KW"/>
</dbReference>
<sequence>MADERDPELPGLLLRTERDALLPLLRSAADGDFALRTACPGWTVRDVLAHCGSVLSRVVESRFGPDVFSPECNDRDIAERADWTHTQIVDELERGMTDAGPAIAAAGGILDAVALGEWVHAGDVRDAWGLPGAYEGPGFPHALGLLVPRALRRKVPLFVAELTDSGREVVIGVEQEGRAPGRYRGDGATLIRLCAGRPLVGTRYELEGVRERELGLFD</sequence>
<name>A0ABY9ITC8_9ACTN</name>
<dbReference type="NCBIfam" id="TIGR03083">
    <property type="entry name" value="maleylpyruvate isomerase family mycothiol-dependent enzyme"/>
    <property type="match status" value="1"/>
</dbReference>
<keyword evidence="3" id="KW-1185">Reference proteome</keyword>
<dbReference type="Pfam" id="PF11716">
    <property type="entry name" value="MDMPI_N"/>
    <property type="match status" value="1"/>
</dbReference>
<feature type="domain" description="Mycothiol-dependent maleylpyruvate isomerase metal-binding" evidence="1">
    <location>
        <begin position="14"/>
        <end position="107"/>
    </location>
</feature>
<evidence type="ECO:0000313" key="2">
    <source>
        <dbReference type="EMBL" id="WLQ57312.1"/>
    </source>
</evidence>
<dbReference type="InterPro" id="IPR034660">
    <property type="entry name" value="DinB/YfiT-like"/>
</dbReference>